<evidence type="ECO:0000313" key="2">
    <source>
        <dbReference type="Proteomes" id="UP000271603"/>
    </source>
</evidence>
<sequence length="40" mass="4598">MPFDAATFPYVRMYQPAGSRVMLPPNLPSLTRCWRGNSRL</sequence>
<evidence type="ECO:0000313" key="1">
    <source>
        <dbReference type="EMBL" id="VEA71649.1"/>
    </source>
</evidence>
<dbReference type="AlphaFoldDB" id="A0A3S4GD05"/>
<gene>
    <name evidence="1" type="ORF">NCTC9419_03214</name>
</gene>
<dbReference type="Proteomes" id="UP000271603">
    <property type="component" value="Chromosome"/>
</dbReference>
<reference evidence="1 2" key="1">
    <citation type="submission" date="2018-12" db="EMBL/GenBank/DDBJ databases">
        <authorList>
            <consortium name="Pathogen Informatics"/>
        </authorList>
    </citation>
    <scope>NUCLEOTIDE SEQUENCE [LARGE SCALE GENOMIC DNA]</scope>
    <source>
        <strain evidence="1 2">NCTC9419</strain>
    </source>
</reference>
<name>A0A3S4GD05_SERRU</name>
<organism evidence="1 2">
    <name type="scientific">Serratia rubidaea</name>
    <name type="common">Serratia marinorubra</name>
    <dbReference type="NCBI Taxonomy" id="61652"/>
    <lineage>
        <taxon>Bacteria</taxon>
        <taxon>Pseudomonadati</taxon>
        <taxon>Pseudomonadota</taxon>
        <taxon>Gammaproteobacteria</taxon>
        <taxon>Enterobacterales</taxon>
        <taxon>Yersiniaceae</taxon>
        <taxon>Serratia</taxon>
    </lineage>
</organism>
<proteinExistence type="predicted"/>
<protein>
    <submittedName>
        <fullName evidence="1">Uncharacterized protein</fullName>
    </submittedName>
</protein>
<dbReference type="EMBL" id="LR134155">
    <property type="protein sequence ID" value="VEA71649.1"/>
    <property type="molecule type" value="Genomic_DNA"/>
</dbReference>
<accession>A0A3S4GD05</accession>